<organism evidence="2 3">
    <name type="scientific">Ruania alba</name>
    <dbReference type="NCBI Taxonomy" id="648782"/>
    <lineage>
        <taxon>Bacteria</taxon>
        <taxon>Bacillati</taxon>
        <taxon>Actinomycetota</taxon>
        <taxon>Actinomycetes</taxon>
        <taxon>Micrococcales</taxon>
        <taxon>Ruaniaceae</taxon>
        <taxon>Ruania</taxon>
    </lineage>
</organism>
<dbReference type="PANTHER" id="PTHR43752:SF2">
    <property type="entry name" value="BNR_ASP-BOX REPEAT FAMILY PROTEIN"/>
    <property type="match status" value="1"/>
</dbReference>
<dbReference type="AlphaFoldDB" id="A0A1H5LE37"/>
<name>A0A1H5LE37_9MICO</name>
<evidence type="ECO:0000259" key="1">
    <source>
        <dbReference type="Pfam" id="PF13088"/>
    </source>
</evidence>
<proteinExistence type="predicted"/>
<dbReference type="Pfam" id="PF13088">
    <property type="entry name" value="BNR_2"/>
    <property type="match status" value="1"/>
</dbReference>
<gene>
    <name evidence="2" type="ORF">SAMN04488554_2762</name>
</gene>
<dbReference type="SUPFAM" id="SSF50939">
    <property type="entry name" value="Sialidases"/>
    <property type="match status" value="1"/>
</dbReference>
<dbReference type="InterPro" id="IPR036278">
    <property type="entry name" value="Sialidase_sf"/>
</dbReference>
<evidence type="ECO:0000313" key="2">
    <source>
        <dbReference type="EMBL" id="SEE75322.1"/>
    </source>
</evidence>
<dbReference type="CDD" id="cd15482">
    <property type="entry name" value="Sialidase_non-viral"/>
    <property type="match status" value="1"/>
</dbReference>
<dbReference type="Gene3D" id="2.120.10.10">
    <property type="match status" value="1"/>
</dbReference>
<sequence length="369" mass="40995">MDKRFDGRLRRSTTDPELTEALLPVLHPVDSHAATLVETSAGDLLCAWFNGPQEGDRETNVVLSRLPAGTAQWEQPRLMAADPDRSEQNPVLFRAPEGRIWLLHTSNTPHHRTDAHVLARVSDDDGATWSEPETLFTGPGFFLRNPPLFLPDGTWLLPAYQVDSDGEYSVVALSADDGRSWEVREVPGSRHRVQMSIAPRSDGSLLGLFRSRAADRVYASESTDLGRTWTAPVRTTLPNNNSAVHQIALADGRLAAVYNDATMERDQFRFVPSGDSWRKKAVRTPLTLALSDDGGRTWPAHRNLQVADLEYKDAPAGYSYPTMIQTSDGALQIAYSYLRKTIKHVRLQPEWIARQTEAGLALDTTEDAT</sequence>
<feature type="domain" description="Sialidase" evidence="1">
    <location>
        <begin position="42"/>
        <end position="333"/>
    </location>
</feature>
<protein>
    <submittedName>
        <fullName evidence="2">Predicted neuraminidase (Sialidase)</fullName>
    </submittedName>
</protein>
<dbReference type="Proteomes" id="UP000199220">
    <property type="component" value="Unassembled WGS sequence"/>
</dbReference>
<dbReference type="OrthoDB" id="41724at2"/>
<dbReference type="RefSeq" id="WP_089773668.1">
    <property type="nucleotide sequence ID" value="NZ_FNTX01000002.1"/>
</dbReference>
<dbReference type="PANTHER" id="PTHR43752">
    <property type="entry name" value="BNR/ASP-BOX REPEAT FAMILY PROTEIN"/>
    <property type="match status" value="1"/>
</dbReference>
<dbReference type="InterPro" id="IPR011040">
    <property type="entry name" value="Sialidase"/>
</dbReference>
<accession>A0A1H5LE37</accession>
<dbReference type="EMBL" id="FNTX01000002">
    <property type="protein sequence ID" value="SEE75322.1"/>
    <property type="molecule type" value="Genomic_DNA"/>
</dbReference>
<keyword evidence="3" id="KW-1185">Reference proteome</keyword>
<dbReference type="STRING" id="648782.SAMN04488554_2762"/>
<evidence type="ECO:0000313" key="3">
    <source>
        <dbReference type="Proteomes" id="UP000199220"/>
    </source>
</evidence>
<reference evidence="3" key="1">
    <citation type="submission" date="2016-10" db="EMBL/GenBank/DDBJ databases">
        <authorList>
            <person name="Varghese N."/>
            <person name="Submissions S."/>
        </authorList>
    </citation>
    <scope>NUCLEOTIDE SEQUENCE [LARGE SCALE GENOMIC DNA]</scope>
    <source>
        <strain evidence="3">DSM 21368</strain>
    </source>
</reference>